<protein>
    <submittedName>
        <fullName evidence="2">Uncharacterized protein</fullName>
    </submittedName>
</protein>
<name>I3SFB0_LOTJA</name>
<reference evidence="2" key="1">
    <citation type="submission" date="2012-05" db="EMBL/GenBank/DDBJ databases">
        <authorList>
            <person name="Krishnakumar V."/>
            <person name="Cheung F."/>
            <person name="Xiao Y."/>
            <person name="Chan A."/>
            <person name="Moskal W.A."/>
            <person name="Town C.D."/>
        </authorList>
    </citation>
    <scope>NUCLEOTIDE SEQUENCE</scope>
</reference>
<organism evidence="2">
    <name type="scientific">Lotus japonicus</name>
    <name type="common">Lotus corniculatus var. japonicus</name>
    <dbReference type="NCBI Taxonomy" id="34305"/>
    <lineage>
        <taxon>Eukaryota</taxon>
        <taxon>Viridiplantae</taxon>
        <taxon>Streptophyta</taxon>
        <taxon>Embryophyta</taxon>
        <taxon>Tracheophyta</taxon>
        <taxon>Spermatophyta</taxon>
        <taxon>Magnoliopsida</taxon>
        <taxon>eudicotyledons</taxon>
        <taxon>Gunneridae</taxon>
        <taxon>Pentapetalae</taxon>
        <taxon>rosids</taxon>
        <taxon>fabids</taxon>
        <taxon>Fabales</taxon>
        <taxon>Fabaceae</taxon>
        <taxon>Papilionoideae</taxon>
        <taxon>50 kb inversion clade</taxon>
        <taxon>NPAAA clade</taxon>
        <taxon>Hologalegina</taxon>
        <taxon>robinioid clade</taxon>
        <taxon>Loteae</taxon>
        <taxon>Lotus</taxon>
    </lineage>
</organism>
<sequence>MDELDKRYWKLMEEHRALREKFEEFENETATGAAPDELDSWKHQYHELMEKLNDTAHQSAEYYFTSMKHDDEELGALLTARDEELKNLYDYSKKCHDVKSAIYLNGLRDGLLAAHAISLALDMDETMDPLLDIPSTAGLAPSVHSFRSCFSSLLACLFMTDS</sequence>
<proteinExistence type="evidence at transcript level"/>
<evidence type="ECO:0000313" key="2">
    <source>
        <dbReference type="EMBL" id="AFK38952.1"/>
    </source>
</evidence>
<dbReference type="EMBL" id="BT139157">
    <property type="protein sequence ID" value="AFK38952.1"/>
    <property type="molecule type" value="mRNA"/>
</dbReference>
<keyword evidence="1" id="KW-0175">Coiled coil</keyword>
<evidence type="ECO:0000256" key="1">
    <source>
        <dbReference type="SAM" id="Coils"/>
    </source>
</evidence>
<dbReference type="AlphaFoldDB" id="I3SFB0"/>
<feature type="coiled-coil region" evidence="1">
    <location>
        <begin position="1"/>
        <end position="28"/>
    </location>
</feature>
<accession>I3SFB0</accession>